<dbReference type="Pfam" id="PF13424">
    <property type="entry name" value="TPR_12"/>
    <property type="match status" value="2"/>
</dbReference>
<dbReference type="InterPro" id="IPR053137">
    <property type="entry name" value="NLR-like"/>
</dbReference>
<dbReference type="Pfam" id="PF13676">
    <property type="entry name" value="TIR_2"/>
    <property type="match status" value="1"/>
</dbReference>
<dbReference type="SMART" id="SM00255">
    <property type="entry name" value="TIR"/>
    <property type="match status" value="1"/>
</dbReference>
<feature type="domain" description="TIR" evidence="2">
    <location>
        <begin position="32"/>
        <end position="166"/>
    </location>
</feature>
<accession>A0ABP3GMH5</accession>
<dbReference type="InterPro" id="IPR011990">
    <property type="entry name" value="TPR-like_helical_dom_sf"/>
</dbReference>
<dbReference type="EMBL" id="BAAABM010000040">
    <property type="protein sequence ID" value="GAA0349428.1"/>
    <property type="molecule type" value="Genomic_DNA"/>
</dbReference>
<evidence type="ECO:0000313" key="4">
    <source>
        <dbReference type="Proteomes" id="UP001501822"/>
    </source>
</evidence>
<dbReference type="InterPro" id="IPR002182">
    <property type="entry name" value="NB-ARC"/>
</dbReference>
<keyword evidence="4" id="KW-1185">Reference proteome</keyword>
<dbReference type="Pfam" id="PF00931">
    <property type="entry name" value="NB-ARC"/>
    <property type="match status" value="1"/>
</dbReference>
<dbReference type="InterPro" id="IPR027417">
    <property type="entry name" value="P-loop_NTPase"/>
</dbReference>
<proteinExistence type="predicted"/>
<dbReference type="PRINTS" id="PR00364">
    <property type="entry name" value="DISEASERSIST"/>
</dbReference>
<dbReference type="Pfam" id="PF13374">
    <property type="entry name" value="TPR_10"/>
    <property type="match status" value="3"/>
</dbReference>
<comment type="caution">
    <text evidence="3">The sequence shown here is derived from an EMBL/GenBank/DDBJ whole genome shotgun (WGS) entry which is preliminary data.</text>
</comment>
<dbReference type="InterPro" id="IPR035897">
    <property type="entry name" value="Toll_tir_struct_dom_sf"/>
</dbReference>
<protein>
    <submittedName>
        <fullName evidence="3">FxSxx-COOH system tetratricopeptide repeat protein</fullName>
    </submittedName>
</protein>
<evidence type="ECO:0000259" key="2">
    <source>
        <dbReference type="PROSITE" id="PS50104"/>
    </source>
</evidence>
<sequence>MPWKAYWARQRMAVLERDADRVAEEQGIEAQRRLDFYISYAGPDRLWAEWIGWHLKQAGYTVELDVWDWLPGDNIILSRESALRRADRVLALCSAAYFTGRFTGQDWTAVMAAQERESSRLIPIRVEDIDHQQLPEMLSTVQSIDLFDTTEAEARRRLLAGLSGALGPDGTPAFPGPAGPPIPTESDPADTSAPRLPGAARPSNWQVPTRNPAFTGRAGLLVAVRETLLSTPTGVVVLHGQGGMGKTQLSLEYAHRFASDYNTAWVIDAEQPGLIAAQLADLAIKLDAATSAVEAETAAKAAITALRDAKRWLLVFDNVEDPDHLTGYLPEGQGHVLVTTRNPDWAELGALVAVEEFTRAESIALLTGRVAGLNQADANLLAEDLGDLPLALAQAAGVLARTGIPAGEYRRLLADQATEVLDKGSPRSYRVSLAAATLVALDKLTIVDHTAANLLRLCGYLAPEPIPVAWLHHQPTTQHDPGTAAQLGELPTSPFTVGDACAHISHYGLGRIDQQGLRLHRLTQAIVRDHTRSYRTDYHAAIVSILTTADPGDPEAPGTWTAWARLTPHLIASEPATTPHTALRTLATRTLRYLLVSGQANAALTLAGNLHDSWTGLLGPDNTHTLTAAQHLAHARHDCGNYKEASQLLEDTLQRRRRVLGDDHPDTLQSANDLATNMGALGRYKESLALNEDTLQRRRRVLGEDHPDSLQSAQNLAGPLYALGRFRESLALDEDTLQRRRRVLGEDHPGTLHSAQNLAITLYALGQYRESLVLNDDTLGRYRRVLGEDHPDTLRSARSRAATLNALGKHKESLALSEDTLGRYRRVLGEDHPDTLCAARSRAVTLNALGRHKESLALSEDTLGRCRRVLGEDHPETLQSAYNVAVILYALGRRKESLALSEDTLGRCRRVLGEDHPDTLRSARARAVTLYALGWRKESLALSEDTLGRCRRVLGEDHPDTVRSIGAVVQALEGTGRRKAARNLKKLIPRRMSGQ</sequence>
<dbReference type="SUPFAM" id="SSF52540">
    <property type="entry name" value="P-loop containing nucleoside triphosphate hydrolases"/>
    <property type="match status" value="1"/>
</dbReference>
<dbReference type="PANTHER" id="PTHR46082">
    <property type="entry name" value="ATP/GTP-BINDING PROTEIN-RELATED"/>
    <property type="match status" value="1"/>
</dbReference>
<feature type="compositionally biased region" description="Low complexity" evidence="1">
    <location>
        <begin position="164"/>
        <end position="173"/>
    </location>
</feature>
<evidence type="ECO:0000256" key="1">
    <source>
        <dbReference type="SAM" id="MobiDB-lite"/>
    </source>
</evidence>
<dbReference type="InterPro" id="IPR000157">
    <property type="entry name" value="TIR_dom"/>
</dbReference>
<reference evidence="4" key="1">
    <citation type="journal article" date="2019" name="Int. J. Syst. Evol. Microbiol.">
        <title>The Global Catalogue of Microorganisms (GCM) 10K type strain sequencing project: providing services to taxonomists for standard genome sequencing and annotation.</title>
        <authorList>
            <consortium name="The Broad Institute Genomics Platform"/>
            <consortium name="The Broad Institute Genome Sequencing Center for Infectious Disease"/>
            <person name="Wu L."/>
            <person name="Ma J."/>
        </authorList>
    </citation>
    <scope>NUCLEOTIDE SEQUENCE [LARGE SCALE GENOMIC DNA]</scope>
    <source>
        <strain evidence="4">JCM 3146</strain>
    </source>
</reference>
<organism evidence="3 4">
    <name type="scientific">Actinoallomurus spadix</name>
    <dbReference type="NCBI Taxonomy" id="79912"/>
    <lineage>
        <taxon>Bacteria</taxon>
        <taxon>Bacillati</taxon>
        <taxon>Actinomycetota</taxon>
        <taxon>Actinomycetes</taxon>
        <taxon>Streptosporangiales</taxon>
        <taxon>Thermomonosporaceae</taxon>
        <taxon>Actinoallomurus</taxon>
    </lineage>
</organism>
<feature type="compositionally biased region" description="Pro residues" evidence="1">
    <location>
        <begin position="174"/>
        <end position="183"/>
    </location>
</feature>
<dbReference type="SUPFAM" id="SSF52200">
    <property type="entry name" value="Toll/Interleukin receptor TIR domain"/>
    <property type="match status" value="1"/>
</dbReference>
<name>A0ABP3GMH5_9ACTN</name>
<dbReference type="Gene3D" id="3.40.50.300">
    <property type="entry name" value="P-loop containing nucleotide triphosphate hydrolases"/>
    <property type="match status" value="1"/>
</dbReference>
<dbReference type="Gene3D" id="1.25.40.10">
    <property type="entry name" value="Tetratricopeptide repeat domain"/>
    <property type="match status" value="2"/>
</dbReference>
<evidence type="ECO:0000313" key="3">
    <source>
        <dbReference type="EMBL" id="GAA0349428.1"/>
    </source>
</evidence>
<gene>
    <name evidence="3" type="primary">fxsT_2</name>
    <name evidence="3" type="ORF">GCM10010151_43930</name>
</gene>
<feature type="region of interest" description="Disordered" evidence="1">
    <location>
        <begin position="164"/>
        <end position="210"/>
    </location>
</feature>
<dbReference type="Gene3D" id="3.40.50.10140">
    <property type="entry name" value="Toll/interleukin-1 receptor homology (TIR) domain"/>
    <property type="match status" value="1"/>
</dbReference>
<dbReference type="SUPFAM" id="SSF48452">
    <property type="entry name" value="TPR-like"/>
    <property type="match status" value="3"/>
</dbReference>
<dbReference type="PANTHER" id="PTHR46082:SF6">
    <property type="entry name" value="AAA+ ATPASE DOMAIN-CONTAINING PROTEIN-RELATED"/>
    <property type="match status" value="1"/>
</dbReference>
<dbReference type="PROSITE" id="PS50104">
    <property type="entry name" value="TIR"/>
    <property type="match status" value="1"/>
</dbReference>
<dbReference type="Proteomes" id="UP001501822">
    <property type="component" value="Unassembled WGS sequence"/>
</dbReference>
<dbReference type="NCBIfam" id="NF040586">
    <property type="entry name" value="FxSxx_TPR"/>
    <property type="match status" value="1"/>
</dbReference>